<dbReference type="GO" id="GO:0046975">
    <property type="term" value="F:histone H3K36 methyltransferase activity"/>
    <property type="evidence" value="ECO:0007669"/>
    <property type="project" value="TreeGrafter"/>
</dbReference>
<dbReference type="GO" id="GO:0003697">
    <property type="term" value="F:single-stranded DNA binding"/>
    <property type="evidence" value="ECO:0007669"/>
    <property type="project" value="TreeGrafter"/>
</dbReference>
<protein>
    <submittedName>
        <fullName evidence="2">Histone-lysine N-methyltransferase SETMAR-like</fullName>
    </submittedName>
</protein>
<organism evidence="1 2">
    <name type="scientific">Bison bison bison</name>
    <name type="common">North American plains bison</name>
    <dbReference type="NCBI Taxonomy" id="43346"/>
    <lineage>
        <taxon>Eukaryota</taxon>
        <taxon>Metazoa</taxon>
        <taxon>Chordata</taxon>
        <taxon>Craniata</taxon>
        <taxon>Vertebrata</taxon>
        <taxon>Euteleostomi</taxon>
        <taxon>Mammalia</taxon>
        <taxon>Eutheria</taxon>
        <taxon>Laurasiatheria</taxon>
        <taxon>Artiodactyla</taxon>
        <taxon>Ruminantia</taxon>
        <taxon>Pecora</taxon>
        <taxon>Bovidae</taxon>
        <taxon>Bovinae</taxon>
        <taxon>Bison</taxon>
    </lineage>
</organism>
<dbReference type="GO" id="GO:0035861">
    <property type="term" value="C:site of double-strand break"/>
    <property type="evidence" value="ECO:0007669"/>
    <property type="project" value="TreeGrafter"/>
</dbReference>
<dbReference type="GO" id="GO:0000014">
    <property type="term" value="F:single-stranded DNA endodeoxyribonuclease activity"/>
    <property type="evidence" value="ECO:0007669"/>
    <property type="project" value="TreeGrafter"/>
</dbReference>
<dbReference type="Proteomes" id="UP000515208">
    <property type="component" value="Unplaced"/>
</dbReference>
<sequence length="98" mass="11134">MKSAGDQTSEVDNDQLTAITDPLTTTKEVAKELNVAQSMVIWCLKQTGKVKRLDKWMPHKPTGNQKSRHSEVLSSLILHNNEPFLNQIVTYDQKMHCI</sequence>
<proteinExistence type="predicted"/>
<dbReference type="GO" id="GO:0005634">
    <property type="term" value="C:nucleus"/>
    <property type="evidence" value="ECO:0007669"/>
    <property type="project" value="TreeGrafter"/>
</dbReference>
<dbReference type="GO" id="GO:0015074">
    <property type="term" value="P:DNA integration"/>
    <property type="evidence" value="ECO:0007669"/>
    <property type="project" value="TreeGrafter"/>
</dbReference>
<evidence type="ECO:0000313" key="1">
    <source>
        <dbReference type="Proteomes" id="UP000515208"/>
    </source>
</evidence>
<dbReference type="AlphaFoldDB" id="A0A6P3IK47"/>
<dbReference type="InterPro" id="IPR052709">
    <property type="entry name" value="Transposase-MT_Hybrid"/>
</dbReference>
<dbReference type="GO" id="GO:0042800">
    <property type="term" value="F:histone H3K4 methyltransferase activity"/>
    <property type="evidence" value="ECO:0007669"/>
    <property type="project" value="TreeGrafter"/>
</dbReference>
<dbReference type="GO" id="GO:0000793">
    <property type="term" value="C:condensed chromosome"/>
    <property type="evidence" value="ECO:0007669"/>
    <property type="project" value="TreeGrafter"/>
</dbReference>
<accession>A0A6P3IK47</accession>
<dbReference type="RefSeq" id="XP_010854706.1">
    <property type="nucleotide sequence ID" value="XM_010856404.1"/>
</dbReference>
<dbReference type="GeneID" id="105000482"/>
<dbReference type="PANTHER" id="PTHR46060">
    <property type="entry name" value="MARINER MOS1 TRANSPOSASE-LIKE PROTEIN"/>
    <property type="match status" value="1"/>
</dbReference>
<keyword evidence="1" id="KW-1185">Reference proteome</keyword>
<dbReference type="GO" id="GO:0044547">
    <property type="term" value="F:DNA topoisomerase binding"/>
    <property type="evidence" value="ECO:0007669"/>
    <property type="project" value="TreeGrafter"/>
</dbReference>
<dbReference type="GO" id="GO:0044774">
    <property type="term" value="P:mitotic DNA integrity checkpoint signaling"/>
    <property type="evidence" value="ECO:0007669"/>
    <property type="project" value="TreeGrafter"/>
</dbReference>
<dbReference type="GO" id="GO:0006303">
    <property type="term" value="P:double-strand break repair via nonhomologous end joining"/>
    <property type="evidence" value="ECO:0007669"/>
    <property type="project" value="TreeGrafter"/>
</dbReference>
<name>A0A6P3IK47_BISBB</name>
<dbReference type="GO" id="GO:0031297">
    <property type="term" value="P:replication fork processing"/>
    <property type="evidence" value="ECO:0007669"/>
    <property type="project" value="TreeGrafter"/>
</dbReference>
<evidence type="ECO:0000313" key="2">
    <source>
        <dbReference type="RefSeq" id="XP_010854706.1"/>
    </source>
</evidence>
<gene>
    <name evidence="2" type="primary">LOC105000482</name>
</gene>
<dbReference type="GO" id="GO:0000729">
    <property type="term" value="P:DNA double-strand break processing"/>
    <property type="evidence" value="ECO:0007669"/>
    <property type="project" value="TreeGrafter"/>
</dbReference>
<dbReference type="GO" id="GO:0003690">
    <property type="term" value="F:double-stranded DNA binding"/>
    <property type="evidence" value="ECO:0007669"/>
    <property type="project" value="TreeGrafter"/>
</dbReference>
<dbReference type="KEGG" id="bbis:105000482"/>
<reference evidence="2" key="1">
    <citation type="submission" date="2025-08" db="UniProtKB">
        <authorList>
            <consortium name="RefSeq"/>
        </authorList>
    </citation>
    <scope>IDENTIFICATION</scope>
    <source>
        <tissue evidence="2">Blood</tissue>
    </source>
</reference>
<dbReference type="PANTHER" id="PTHR46060:SF2">
    <property type="entry name" value="HISTONE-LYSINE N-METHYLTRANSFERASE SETMAR"/>
    <property type="match status" value="1"/>
</dbReference>